<dbReference type="Proteomes" id="UP000662888">
    <property type="component" value="Chromosome"/>
</dbReference>
<name>A0AA49AAH5_9BURK</name>
<feature type="region of interest" description="Disordered" evidence="1">
    <location>
        <begin position="1"/>
        <end position="31"/>
    </location>
</feature>
<evidence type="ECO:0000256" key="1">
    <source>
        <dbReference type="SAM" id="MobiDB-lite"/>
    </source>
</evidence>
<reference evidence="2 3" key="1">
    <citation type="submission" date="2020-11" db="EMBL/GenBank/DDBJ databases">
        <authorList>
            <person name="Sun Q."/>
        </authorList>
    </citation>
    <scope>NUCLEOTIDE SEQUENCE [LARGE SCALE GENOMIC DNA]</scope>
    <source>
        <strain evidence="2 3">P8398</strain>
    </source>
</reference>
<proteinExistence type="predicted"/>
<feature type="region of interest" description="Disordered" evidence="1">
    <location>
        <begin position="307"/>
        <end position="328"/>
    </location>
</feature>
<organism evidence="2 3">
    <name type="scientific">Massilia antarctica</name>
    <dbReference type="NCBI Taxonomy" id="2765360"/>
    <lineage>
        <taxon>Bacteria</taxon>
        <taxon>Pseudomonadati</taxon>
        <taxon>Pseudomonadota</taxon>
        <taxon>Betaproteobacteria</taxon>
        <taxon>Burkholderiales</taxon>
        <taxon>Oxalobacteraceae</taxon>
        <taxon>Telluria group</taxon>
        <taxon>Massilia</taxon>
    </lineage>
</organism>
<gene>
    <name evidence="2" type="ORF">IV454_12780</name>
</gene>
<protein>
    <submittedName>
        <fullName evidence="2">Uncharacterized protein</fullName>
    </submittedName>
</protein>
<evidence type="ECO:0000313" key="3">
    <source>
        <dbReference type="Proteomes" id="UP000662888"/>
    </source>
</evidence>
<accession>A0AA49AAH5</accession>
<dbReference type="EMBL" id="CP065053">
    <property type="protein sequence ID" value="QPI52276.1"/>
    <property type="molecule type" value="Genomic_DNA"/>
</dbReference>
<evidence type="ECO:0000313" key="2">
    <source>
        <dbReference type="EMBL" id="QPI52276.1"/>
    </source>
</evidence>
<feature type="compositionally biased region" description="Low complexity" evidence="1">
    <location>
        <begin position="310"/>
        <end position="328"/>
    </location>
</feature>
<keyword evidence="3" id="KW-1185">Reference proteome</keyword>
<dbReference type="RefSeq" id="WP_206091754.1">
    <property type="nucleotide sequence ID" value="NZ_CP065053.1"/>
</dbReference>
<sequence length="328" mass="35024">MDLREQMTKKAKTAEPNVASNAALEQPHQPSLAHPDAIDNFVAQMKAVEAGWNAKSDDEKIAHFQTLISEKFAAAGMPAPTISKMDAGGGRNGEFDAASWGLKMAPATLAKPMAEVAGTVYHESRHAQQFFMIAQYIAKSKIAPPPHQQIPAAILEAAARAEANPASRLLAPEEDEAKLYHTSMYGTGLKKRNHTLTTLGTAMTQLTTAMSELQAAKVTEATTLATFKNYKNAQGEEFQKSPDVRKADVTHVKNYDIKEEAKARRIEAGAALIAKSDAFKAVEVAYRALPEEADAFRAGDAVSAKLRPSASAPAAIDTAAAQAEPGQG</sequence>